<dbReference type="SUPFAM" id="SSF103473">
    <property type="entry name" value="MFS general substrate transporter"/>
    <property type="match status" value="1"/>
</dbReference>
<organism evidence="9 10">
    <name type="scientific">Coleophoma cylindrospora</name>
    <dbReference type="NCBI Taxonomy" id="1849047"/>
    <lineage>
        <taxon>Eukaryota</taxon>
        <taxon>Fungi</taxon>
        <taxon>Dikarya</taxon>
        <taxon>Ascomycota</taxon>
        <taxon>Pezizomycotina</taxon>
        <taxon>Leotiomycetes</taxon>
        <taxon>Helotiales</taxon>
        <taxon>Dermateaceae</taxon>
        <taxon>Coleophoma</taxon>
    </lineage>
</organism>
<evidence type="ECO:0000313" key="9">
    <source>
        <dbReference type="EMBL" id="RDW58021.1"/>
    </source>
</evidence>
<dbReference type="EMBL" id="PDLM01000018">
    <property type="protein sequence ID" value="RDW58021.1"/>
    <property type="molecule type" value="Genomic_DNA"/>
</dbReference>
<feature type="transmembrane region" description="Helical" evidence="7">
    <location>
        <begin position="90"/>
        <end position="110"/>
    </location>
</feature>
<comment type="caution">
    <text evidence="9">The sequence shown here is derived from an EMBL/GenBank/DDBJ whole genome shotgun (WGS) entry which is preliminary data.</text>
</comment>
<dbReference type="PROSITE" id="PS50850">
    <property type="entry name" value="MFS"/>
    <property type="match status" value="1"/>
</dbReference>
<feature type="region of interest" description="Disordered" evidence="6">
    <location>
        <begin position="22"/>
        <end position="42"/>
    </location>
</feature>
<feature type="transmembrane region" description="Helical" evidence="7">
    <location>
        <begin position="413"/>
        <end position="437"/>
    </location>
</feature>
<proteinExistence type="predicted"/>
<feature type="transmembrane region" description="Helical" evidence="7">
    <location>
        <begin position="117"/>
        <end position="136"/>
    </location>
</feature>
<dbReference type="GO" id="GO:0022857">
    <property type="term" value="F:transmembrane transporter activity"/>
    <property type="evidence" value="ECO:0007669"/>
    <property type="project" value="InterPro"/>
</dbReference>
<comment type="subcellular location">
    <subcellularLocation>
        <location evidence="1">Membrane</location>
        <topology evidence="1">Multi-pass membrane protein</topology>
    </subcellularLocation>
</comment>
<keyword evidence="10" id="KW-1185">Reference proteome</keyword>
<dbReference type="InterPro" id="IPR005829">
    <property type="entry name" value="Sugar_transporter_CS"/>
</dbReference>
<evidence type="ECO:0000256" key="4">
    <source>
        <dbReference type="ARBA" id="ARBA00022989"/>
    </source>
</evidence>
<dbReference type="PANTHER" id="PTHR23501">
    <property type="entry name" value="MAJOR FACILITATOR SUPERFAMILY"/>
    <property type="match status" value="1"/>
</dbReference>
<dbReference type="PANTHER" id="PTHR23501:SF109">
    <property type="entry name" value="MAJOR FACILITATOR SUPERFAMILY (MFS) PROFILE DOMAIN-CONTAINING PROTEIN-RELATED"/>
    <property type="match status" value="1"/>
</dbReference>
<feature type="transmembrane region" description="Helical" evidence="7">
    <location>
        <begin position="282"/>
        <end position="302"/>
    </location>
</feature>
<keyword evidence="3 7" id="KW-0812">Transmembrane</keyword>
<evidence type="ECO:0000256" key="3">
    <source>
        <dbReference type="ARBA" id="ARBA00022692"/>
    </source>
</evidence>
<evidence type="ECO:0000259" key="8">
    <source>
        <dbReference type="PROSITE" id="PS50850"/>
    </source>
</evidence>
<evidence type="ECO:0000256" key="6">
    <source>
        <dbReference type="SAM" id="MobiDB-lite"/>
    </source>
</evidence>
<dbReference type="AlphaFoldDB" id="A0A3D8Q888"/>
<gene>
    <name evidence="9" type="ORF">BP6252_13432</name>
</gene>
<dbReference type="CDD" id="cd06179">
    <property type="entry name" value="MFS_TRI12_like"/>
    <property type="match status" value="1"/>
</dbReference>
<dbReference type="Proteomes" id="UP000256645">
    <property type="component" value="Unassembled WGS sequence"/>
</dbReference>
<dbReference type="OrthoDB" id="4139357at2759"/>
<evidence type="ECO:0000256" key="5">
    <source>
        <dbReference type="ARBA" id="ARBA00023136"/>
    </source>
</evidence>
<evidence type="ECO:0000256" key="2">
    <source>
        <dbReference type="ARBA" id="ARBA00022448"/>
    </source>
</evidence>
<reference evidence="9 10" key="1">
    <citation type="journal article" date="2018" name="IMA Fungus">
        <title>IMA Genome-F 9: Draft genome sequence of Annulohypoxylon stygium, Aspergillus mulundensis, Berkeleyomyces basicola (syn. Thielaviopsis basicola), Ceratocystis smalleyi, two Cercospora beticola strains, Coleophoma cylindrospora, Fusarium fracticaudum, Phialophora cf. hyalina, and Morchella septimelata.</title>
        <authorList>
            <person name="Wingfield B.D."/>
            <person name="Bills G.F."/>
            <person name="Dong Y."/>
            <person name="Huang W."/>
            <person name="Nel W.J."/>
            <person name="Swalarsk-Parry B.S."/>
            <person name="Vaghefi N."/>
            <person name="Wilken P.M."/>
            <person name="An Z."/>
            <person name="de Beer Z.W."/>
            <person name="De Vos L."/>
            <person name="Chen L."/>
            <person name="Duong T.A."/>
            <person name="Gao Y."/>
            <person name="Hammerbacher A."/>
            <person name="Kikkert J.R."/>
            <person name="Li Y."/>
            <person name="Li H."/>
            <person name="Li K."/>
            <person name="Li Q."/>
            <person name="Liu X."/>
            <person name="Ma X."/>
            <person name="Naidoo K."/>
            <person name="Pethybridge S.J."/>
            <person name="Sun J."/>
            <person name="Steenkamp E.T."/>
            <person name="van der Nest M.A."/>
            <person name="van Wyk S."/>
            <person name="Wingfield M.J."/>
            <person name="Xiong C."/>
            <person name="Yue Q."/>
            <person name="Zhang X."/>
        </authorList>
    </citation>
    <scope>NUCLEOTIDE SEQUENCE [LARGE SCALE GENOMIC DNA]</scope>
    <source>
        <strain evidence="9 10">BP6252</strain>
    </source>
</reference>
<accession>A0A3D8Q888</accession>
<dbReference type="InterPro" id="IPR036259">
    <property type="entry name" value="MFS_trans_sf"/>
</dbReference>
<dbReference type="GO" id="GO:0005886">
    <property type="term" value="C:plasma membrane"/>
    <property type="evidence" value="ECO:0007669"/>
    <property type="project" value="TreeGrafter"/>
</dbReference>
<evidence type="ECO:0000256" key="7">
    <source>
        <dbReference type="SAM" id="Phobius"/>
    </source>
</evidence>
<name>A0A3D8Q888_9HELO</name>
<feature type="transmembrane region" description="Helical" evidence="7">
    <location>
        <begin position="449"/>
        <end position="472"/>
    </location>
</feature>
<feature type="transmembrane region" description="Helical" evidence="7">
    <location>
        <begin position="388"/>
        <end position="407"/>
    </location>
</feature>
<feature type="transmembrane region" description="Helical" evidence="7">
    <location>
        <begin position="142"/>
        <end position="161"/>
    </location>
</feature>
<feature type="transmembrane region" description="Helical" evidence="7">
    <location>
        <begin position="208"/>
        <end position="228"/>
    </location>
</feature>
<dbReference type="Gene3D" id="1.20.1250.20">
    <property type="entry name" value="MFS general substrate transporter like domains"/>
    <property type="match status" value="1"/>
</dbReference>
<feature type="domain" description="Major facilitator superfamily (MFS) profile" evidence="8">
    <location>
        <begin position="51"/>
        <end position="509"/>
    </location>
</feature>
<feature type="transmembrane region" description="Helical" evidence="7">
    <location>
        <begin position="51"/>
        <end position="70"/>
    </location>
</feature>
<keyword evidence="2" id="KW-0813">Transport</keyword>
<dbReference type="InterPro" id="IPR053791">
    <property type="entry name" value="MFS_Tri12-like"/>
</dbReference>
<sequence>MAIDSARTESPDIIEEKLASEHVEQAATSGTNSPPREEWPQEKPKLNRQMVLAFIALTMQFNAYILTLLIPSTTISTINATLGPDPNYTWITVSWTLAASIIVSIGGRLSDIFGRRYFMLFGASVSLVGCIVGATGQNIQQMIASGAILGVGSGFQEMSYACIQEIVPNQWRIYAIGLFDLMASISFLGPLVAYAFIGQTSIGWRGAYVYMTCFHACALVLLFCVYYPPTFETKHKYDGKTKMQLLRELDYMGLFLFSAGCILFLLGVNWGGRQYPWNSAHVIAPMVIGVLCLVALGFWEAYADLKNPLMPPRLFKKWRRFTMVLVVCFVGGMLYYAMNVLWPRQSQLLFTGPDPIIKGLYAEMIPLGTIISSFVVVFFCAQVGYERWQLFGFMIVETALVGSLASVGLDSKVQAICTIIFLSSTVTPPQLLSFTMLSLGIDDQTDIGIAVGLAGTFRLLGGSIATAIYTSIVNNGFASALPKQVSTEIAGLNFPASNLPALLKAASTNTAAAYKLVPGITPSVTAAAGLAVKKAYVLAFRTTYLAAIGFGCAAIIAAFFTENIDKDMKTGDRAVRLENEAPVTKEVDV</sequence>
<feature type="transmembrane region" description="Helical" evidence="7">
    <location>
        <begin position="538"/>
        <end position="560"/>
    </location>
</feature>
<evidence type="ECO:0000313" key="10">
    <source>
        <dbReference type="Proteomes" id="UP000256645"/>
    </source>
</evidence>
<keyword evidence="4 7" id="KW-1133">Transmembrane helix</keyword>
<dbReference type="Pfam" id="PF06609">
    <property type="entry name" value="TRI12"/>
    <property type="match status" value="1"/>
</dbReference>
<evidence type="ECO:0000256" key="1">
    <source>
        <dbReference type="ARBA" id="ARBA00004141"/>
    </source>
</evidence>
<protein>
    <recommendedName>
        <fullName evidence="8">Major facilitator superfamily (MFS) profile domain-containing protein</fullName>
    </recommendedName>
</protein>
<feature type="transmembrane region" description="Helical" evidence="7">
    <location>
        <begin position="362"/>
        <end position="381"/>
    </location>
</feature>
<feature type="transmembrane region" description="Helical" evidence="7">
    <location>
        <begin position="249"/>
        <end position="270"/>
    </location>
</feature>
<feature type="transmembrane region" description="Helical" evidence="7">
    <location>
        <begin position="323"/>
        <end position="342"/>
    </location>
</feature>
<dbReference type="InterPro" id="IPR020846">
    <property type="entry name" value="MFS_dom"/>
</dbReference>
<keyword evidence="5 7" id="KW-0472">Membrane</keyword>
<feature type="transmembrane region" description="Helical" evidence="7">
    <location>
        <begin position="173"/>
        <end position="196"/>
    </location>
</feature>
<dbReference type="InterPro" id="IPR010573">
    <property type="entry name" value="MFS_Str1/Tri12-like"/>
</dbReference>
<dbReference type="PROSITE" id="PS00216">
    <property type="entry name" value="SUGAR_TRANSPORT_1"/>
    <property type="match status" value="1"/>
</dbReference>